<reference evidence="1 2" key="1">
    <citation type="submission" date="2023-03" db="EMBL/GenBank/DDBJ databases">
        <title>Draft genome sequence of Thalassotalea insulae KCTC 62186T.</title>
        <authorList>
            <person name="Sawabe T."/>
        </authorList>
    </citation>
    <scope>NUCLEOTIDE SEQUENCE [LARGE SCALE GENOMIC DNA]</scope>
    <source>
        <strain evidence="1 2">KCTC 62186</strain>
    </source>
</reference>
<evidence type="ECO:0000313" key="2">
    <source>
        <dbReference type="Proteomes" id="UP001157186"/>
    </source>
</evidence>
<dbReference type="RefSeq" id="WP_284245382.1">
    <property type="nucleotide sequence ID" value="NZ_BSST01000001.1"/>
</dbReference>
<keyword evidence="2" id="KW-1185">Reference proteome</keyword>
<organism evidence="1 2">
    <name type="scientific">Thalassotalea insulae</name>
    <dbReference type="NCBI Taxonomy" id="2056778"/>
    <lineage>
        <taxon>Bacteria</taxon>
        <taxon>Pseudomonadati</taxon>
        <taxon>Pseudomonadota</taxon>
        <taxon>Gammaproteobacteria</taxon>
        <taxon>Alteromonadales</taxon>
        <taxon>Colwelliaceae</taxon>
        <taxon>Thalassotalea</taxon>
    </lineage>
</organism>
<sequence length="179" mass="20070">MKYILHKPLPAMAMHASVFTDKRPYSHMLTSPTASISRRRRNAAIYHQQKNPVNISTHLTISQWRNLMAALRPLIGESAALAVFQRCLSLSATAYSWLSSEQSSIDPLANLQHQLLTKPCTITVAAQQTLWHNSCLLLTKLFGQKLTHQLLQKSATVKLIDNKTFTNPNLVNNSLTTSH</sequence>
<evidence type="ECO:0000313" key="1">
    <source>
        <dbReference type="EMBL" id="GLX79471.1"/>
    </source>
</evidence>
<dbReference type="Proteomes" id="UP001157186">
    <property type="component" value="Unassembled WGS sequence"/>
</dbReference>
<protein>
    <submittedName>
        <fullName evidence="1">Uncharacterized protein</fullName>
    </submittedName>
</protein>
<gene>
    <name evidence="1" type="ORF">tinsulaeT_28110</name>
</gene>
<accession>A0ABQ6GXX0</accession>
<proteinExistence type="predicted"/>
<name>A0ABQ6GXX0_9GAMM</name>
<dbReference type="EMBL" id="BSST01000001">
    <property type="protein sequence ID" value="GLX79471.1"/>
    <property type="molecule type" value="Genomic_DNA"/>
</dbReference>
<comment type="caution">
    <text evidence="1">The sequence shown here is derived from an EMBL/GenBank/DDBJ whole genome shotgun (WGS) entry which is preliminary data.</text>
</comment>